<keyword evidence="5 6" id="KW-0472">Membrane</keyword>
<dbReference type="Proteomes" id="UP001500220">
    <property type="component" value="Unassembled WGS sequence"/>
</dbReference>
<protein>
    <submittedName>
        <fullName evidence="9">Type II secretion system protein</fullName>
    </submittedName>
</protein>
<keyword evidence="4 6" id="KW-1133">Transmembrane helix</keyword>
<dbReference type="EMBL" id="BMMT01000001">
    <property type="protein sequence ID" value="GGI67311.1"/>
    <property type="molecule type" value="Genomic_DNA"/>
</dbReference>
<reference evidence="8" key="5">
    <citation type="submission" date="2023-12" db="EMBL/GenBank/DDBJ databases">
        <authorList>
            <person name="Sun Q."/>
            <person name="Inoue M."/>
        </authorList>
    </citation>
    <scope>NUCLEOTIDE SEQUENCE</scope>
    <source>
        <strain evidence="8">JCM 10664</strain>
    </source>
</reference>
<reference evidence="9" key="4">
    <citation type="submission" date="2020-09" db="EMBL/GenBank/DDBJ databases">
        <authorList>
            <person name="Sun Q."/>
            <person name="Zhou Y."/>
        </authorList>
    </citation>
    <scope>NUCLEOTIDE SEQUENCE</scope>
    <source>
        <strain evidence="9">CGMCC 4.7206</strain>
    </source>
</reference>
<reference evidence="9 10" key="2">
    <citation type="journal article" date="2014" name="Int. J. Syst. Evol. Microbiol.">
        <title>Complete genome sequence of Corynebacterium casei LMG S-19264T (=DSM 44701T), isolated from a smear-ripened cheese.</title>
        <authorList>
            <consortium name="US DOE Joint Genome Institute (JGI-PGF)"/>
            <person name="Walter F."/>
            <person name="Albersmeier A."/>
            <person name="Kalinowski J."/>
            <person name="Ruckert C."/>
        </authorList>
    </citation>
    <scope>NUCLEOTIDE SEQUENCE [LARGE SCALE GENOMIC DNA]</scope>
    <source>
        <strain evidence="9 10">CGMCC 4.7206</strain>
    </source>
</reference>
<dbReference type="PANTHER" id="PTHR35007:SF4">
    <property type="entry name" value="CONSERVED TRANSMEMBRANE PROTEIN-RELATED"/>
    <property type="match status" value="1"/>
</dbReference>
<dbReference type="Proteomes" id="UP000597989">
    <property type="component" value="Unassembled WGS sequence"/>
</dbReference>
<dbReference type="AlphaFoldDB" id="A0A917N7H9"/>
<evidence type="ECO:0000313" key="11">
    <source>
        <dbReference type="Proteomes" id="UP001500220"/>
    </source>
</evidence>
<comment type="subcellular location">
    <subcellularLocation>
        <location evidence="1">Cell membrane</location>
        <topology evidence="1">Multi-pass membrane protein</topology>
    </subcellularLocation>
</comment>
<dbReference type="GO" id="GO:0005886">
    <property type="term" value="C:plasma membrane"/>
    <property type="evidence" value="ECO:0007669"/>
    <property type="project" value="UniProtKB-SubCell"/>
</dbReference>
<feature type="domain" description="Type II secretion system protein GspF" evidence="7">
    <location>
        <begin position="97"/>
        <end position="220"/>
    </location>
</feature>
<gene>
    <name evidence="8" type="ORF">GCM10009545_10380</name>
    <name evidence="9" type="ORF">GCM10011581_00130</name>
</gene>
<dbReference type="Pfam" id="PF00482">
    <property type="entry name" value="T2SSF"/>
    <property type="match status" value="1"/>
</dbReference>
<feature type="transmembrane region" description="Helical" evidence="6">
    <location>
        <begin position="207"/>
        <end position="225"/>
    </location>
</feature>
<keyword evidence="11" id="KW-1185">Reference proteome</keyword>
<proteinExistence type="predicted"/>
<sequence>MLIHALLAAAAGVLCWPRIQARHRLLPPEPARLWARPLGRGPRLLLVPAGALIGLLVAGPAGSCAVVALTVLTVKYWRTQREWRRQLARADELTAGLRLLVAQLRAGAHPAAAAEGAAAEAGPAVGGVFRDMAATARLGGDVAAALSGQGIGELREPLGRVARAWALAERHGVALADLLDAVRRDVERRTAFRRNVEAKMAGPRSTAAVLTGLPVLGVLFGQAVGADPMAVFAGGPLGQLLLLAGVALLCAGTCWTVRLTRAVAQP</sequence>
<feature type="transmembrane region" description="Helical" evidence="6">
    <location>
        <begin position="237"/>
        <end position="257"/>
    </location>
</feature>
<evidence type="ECO:0000313" key="9">
    <source>
        <dbReference type="EMBL" id="GGI67311.1"/>
    </source>
</evidence>
<accession>A0A917N7H9</accession>
<keyword evidence="2" id="KW-1003">Cell membrane</keyword>
<evidence type="ECO:0000256" key="6">
    <source>
        <dbReference type="SAM" id="Phobius"/>
    </source>
</evidence>
<evidence type="ECO:0000256" key="2">
    <source>
        <dbReference type="ARBA" id="ARBA00022475"/>
    </source>
</evidence>
<evidence type="ECO:0000256" key="3">
    <source>
        <dbReference type="ARBA" id="ARBA00022692"/>
    </source>
</evidence>
<dbReference type="EMBL" id="BAAAHC010000005">
    <property type="protein sequence ID" value="GAA0510287.1"/>
    <property type="molecule type" value="Genomic_DNA"/>
</dbReference>
<evidence type="ECO:0000256" key="1">
    <source>
        <dbReference type="ARBA" id="ARBA00004651"/>
    </source>
</evidence>
<dbReference type="PANTHER" id="PTHR35007">
    <property type="entry name" value="INTEGRAL MEMBRANE PROTEIN-RELATED"/>
    <property type="match status" value="1"/>
</dbReference>
<reference evidence="8" key="1">
    <citation type="journal article" date="2014" name="Int. J. Syst. Evol. Microbiol.">
        <title>Complete genome of a new Firmicutes species belonging to the dominant human colonic microbiota ('Ruminococcus bicirculans') reveals two chromosomes and a selective capacity to utilize plant glucans.</title>
        <authorList>
            <consortium name="NISC Comparative Sequencing Program"/>
            <person name="Wegmann U."/>
            <person name="Louis P."/>
            <person name="Goesmann A."/>
            <person name="Henrissat B."/>
            <person name="Duncan S.H."/>
            <person name="Flint H.J."/>
        </authorList>
    </citation>
    <scope>NUCLEOTIDE SEQUENCE</scope>
    <source>
        <strain evidence="8">JCM 10664</strain>
    </source>
</reference>
<evidence type="ECO:0000256" key="5">
    <source>
        <dbReference type="ARBA" id="ARBA00023136"/>
    </source>
</evidence>
<evidence type="ECO:0000256" key="4">
    <source>
        <dbReference type="ARBA" id="ARBA00022989"/>
    </source>
</evidence>
<comment type="caution">
    <text evidence="9">The sequence shown here is derived from an EMBL/GenBank/DDBJ whole genome shotgun (WGS) entry which is preliminary data.</text>
</comment>
<evidence type="ECO:0000313" key="10">
    <source>
        <dbReference type="Proteomes" id="UP000597989"/>
    </source>
</evidence>
<keyword evidence="3 6" id="KW-0812">Transmembrane</keyword>
<dbReference type="RefSeq" id="WP_229679712.1">
    <property type="nucleotide sequence ID" value="NZ_BAAAHC010000005.1"/>
</dbReference>
<evidence type="ECO:0000259" key="7">
    <source>
        <dbReference type="Pfam" id="PF00482"/>
    </source>
</evidence>
<organism evidence="9 10">
    <name type="scientific">Saccharopolyspora thermophila</name>
    <dbReference type="NCBI Taxonomy" id="89367"/>
    <lineage>
        <taxon>Bacteria</taxon>
        <taxon>Bacillati</taxon>
        <taxon>Actinomycetota</taxon>
        <taxon>Actinomycetes</taxon>
        <taxon>Pseudonocardiales</taxon>
        <taxon>Pseudonocardiaceae</taxon>
        <taxon>Saccharopolyspora</taxon>
    </lineage>
</organism>
<reference evidence="11" key="3">
    <citation type="journal article" date="2019" name="Int. J. Syst. Evol. Microbiol.">
        <title>The Global Catalogue of Microorganisms (GCM) 10K type strain sequencing project: providing services to taxonomists for standard genome sequencing and annotation.</title>
        <authorList>
            <consortium name="The Broad Institute Genomics Platform"/>
            <consortium name="The Broad Institute Genome Sequencing Center for Infectious Disease"/>
            <person name="Wu L."/>
            <person name="Ma J."/>
        </authorList>
    </citation>
    <scope>NUCLEOTIDE SEQUENCE [LARGE SCALE GENOMIC DNA]</scope>
    <source>
        <strain evidence="11">JCM 10664</strain>
    </source>
</reference>
<feature type="transmembrane region" description="Helical" evidence="6">
    <location>
        <begin position="45"/>
        <end position="74"/>
    </location>
</feature>
<evidence type="ECO:0000313" key="8">
    <source>
        <dbReference type="EMBL" id="GAA0510287.1"/>
    </source>
</evidence>
<dbReference type="InterPro" id="IPR018076">
    <property type="entry name" value="T2SS_GspF_dom"/>
</dbReference>
<name>A0A917N7H9_9PSEU</name>